<dbReference type="eggNOG" id="ENOG502QPVS">
    <property type="taxonomic scope" value="Eukaryota"/>
</dbReference>
<dbReference type="GO" id="GO:0006099">
    <property type="term" value="P:tricarboxylic acid cycle"/>
    <property type="evidence" value="ECO:0007669"/>
    <property type="project" value="InterPro"/>
</dbReference>
<evidence type="ECO:0000256" key="1">
    <source>
        <dbReference type="ARBA" id="ARBA00048995"/>
    </source>
</evidence>
<dbReference type="InterPro" id="IPR015813">
    <property type="entry name" value="Pyrv/PenolPyrv_kinase-like_dom"/>
</dbReference>
<evidence type="ECO:0000256" key="2">
    <source>
        <dbReference type="PROSITE-ProRule" id="PRU10111"/>
    </source>
</evidence>
<reference evidence="5" key="1">
    <citation type="submission" date="2011-02" db="EMBL/GenBank/DDBJ databases">
        <title>The Genome Sequence of Capsaspora owczarzaki ATCC 30864.</title>
        <authorList>
            <person name="Russ C."/>
            <person name="Cuomo C."/>
            <person name="Burger G."/>
            <person name="Gray M.W."/>
            <person name="Holland P.W.H."/>
            <person name="King N."/>
            <person name="Lang F.B.F."/>
            <person name="Roger A.J."/>
            <person name="Ruiz-Trillo I."/>
            <person name="Young S.K."/>
            <person name="Zeng Q."/>
            <person name="Gargeya S."/>
            <person name="Alvarado L."/>
            <person name="Berlin A."/>
            <person name="Chapman S.B."/>
            <person name="Chen Z."/>
            <person name="Freedman E."/>
            <person name="Gellesch M."/>
            <person name="Goldberg J."/>
            <person name="Griggs A."/>
            <person name="Gujja S."/>
            <person name="Heilman E."/>
            <person name="Heiman D."/>
            <person name="Howarth C."/>
            <person name="Mehta T."/>
            <person name="Neiman D."/>
            <person name="Pearson M."/>
            <person name="Roberts A."/>
            <person name="Saif S."/>
            <person name="Shea T."/>
            <person name="Shenoy N."/>
            <person name="Sisk P."/>
            <person name="Stolte C."/>
            <person name="Sykes S."/>
            <person name="White J."/>
            <person name="Yandava C."/>
            <person name="Haas B."/>
            <person name="Nusbaum C."/>
            <person name="Birren B."/>
        </authorList>
    </citation>
    <scope>NUCLEOTIDE SEQUENCE</scope>
    <source>
        <strain evidence="5">ATCC 30864</strain>
    </source>
</reference>
<dbReference type="GO" id="GO:0005829">
    <property type="term" value="C:cytosol"/>
    <property type="evidence" value="ECO:0007669"/>
    <property type="project" value="TreeGrafter"/>
</dbReference>
<evidence type="ECO:0000256" key="3">
    <source>
        <dbReference type="SAM" id="MobiDB-lite"/>
    </source>
</evidence>
<dbReference type="PhylomeDB" id="A0A0D2WNV1"/>
<dbReference type="InterPro" id="IPR021135">
    <property type="entry name" value="PEP_COase"/>
</dbReference>
<dbReference type="GO" id="GO:0015977">
    <property type="term" value="P:carbon fixation"/>
    <property type="evidence" value="ECO:0007669"/>
    <property type="project" value="InterPro"/>
</dbReference>
<dbReference type="Proteomes" id="UP000008743">
    <property type="component" value="Unassembled WGS sequence"/>
</dbReference>
<evidence type="ECO:0000313" key="4">
    <source>
        <dbReference type="EMBL" id="KJE92138.1"/>
    </source>
</evidence>
<dbReference type="SUPFAM" id="SSF51621">
    <property type="entry name" value="Phosphoenolpyruvate/pyruvate domain"/>
    <property type="match status" value="1"/>
</dbReference>
<dbReference type="Gene3D" id="1.20.1440.90">
    <property type="entry name" value="Phosphoenolpyruvate/pyruvate domain"/>
    <property type="match status" value="1"/>
</dbReference>
<gene>
    <name evidence="4" type="ORF">CAOG_003156</name>
</gene>
<dbReference type="OrthoDB" id="1365747at2759"/>
<accession>A0A0D2WNV1</accession>
<dbReference type="GO" id="GO:0008964">
    <property type="term" value="F:phosphoenolpyruvate carboxylase activity"/>
    <property type="evidence" value="ECO:0007669"/>
    <property type="project" value="UniProtKB-EC"/>
</dbReference>
<comment type="catalytic activity">
    <reaction evidence="1">
        <text>oxaloacetate + phosphate = phosphoenolpyruvate + hydrogencarbonate</text>
        <dbReference type="Rhea" id="RHEA:28370"/>
        <dbReference type="ChEBI" id="CHEBI:16452"/>
        <dbReference type="ChEBI" id="CHEBI:17544"/>
        <dbReference type="ChEBI" id="CHEBI:43474"/>
        <dbReference type="ChEBI" id="CHEBI:58702"/>
        <dbReference type="EC" id="4.1.1.31"/>
    </reaction>
</comment>
<feature type="active site" evidence="2">
    <location>
        <position position="246"/>
    </location>
</feature>
<dbReference type="Pfam" id="PF00311">
    <property type="entry name" value="PEPcase"/>
    <property type="match status" value="1"/>
</dbReference>
<sequence length="743" mass="82280">MFRLAGLATSVSCKRGLTFTTIAAAARSDKSSMRLFAHSSTATQTQAQTHPQAHHTQNDDNFQDKSAPLRADIKLLGRALGDTIRARDGQATLDRVEELRALSKAWRRNGTGESFDALVAAVHRLDATQMHSVARAFSHFLALANTAEQHHRERRRRSARIQEAAAHAPPPNPLSTPTGFGASAPAKALEGAQPGMLNSTTAAGVLRELTQGSAPGFDQPAPVVVDANAVFETLCDSTVELVFTAHPTQVHRRTTQRIFVSVAAALAQRDRTELPEEIAAAEDDLRRQVALLWTSDEVRREKPTPVDEAIAGLHVAEQVLWEAVPRYLRSLSLRMEQLLGRPLPHHLSLFKFGSWLGSDRDGNAFVTPDVTRDVILRGRWMAAELFYHDVDALYYELSVTSCNEALQRHIGKQTVAEPYREVLRVLREKLRLTRDLARQQLQSLGQSSILTHGGAYSPHPAETATQAGSLPASSSSRSDASPSLVTCSNDILEPLELCYSSLVDVGLANVAQGRLLDTLRRVRVFGSALFHWDIRQESTQHAKALDAITRYLRLPVSYGKMTEAERVAFLTAELESSRPLIPFAFTRDPAILAWLREQFPEDANMIVDVIDTFQMISEQHPEVLNAYVISMTRDPSDVLAVYLLQKAANVRVPCRVVPLFETVNDLDNCVGVMRRLLDNRAYRRIVNGFQEIMIGYSDSAKSAGRVAANWAIFKAQQGLVTLFEDANVRLRLFHGRYVSMGLV</sequence>
<feature type="compositionally biased region" description="Low complexity" evidence="3">
    <location>
        <begin position="469"/>
        <end position="482"/>
    </location>
</feature>
<feature type="compositionally biased region" description="Low complexity" evidence="3">
    <location>
        <begin position="37"/>
        <end position="55"/>
    </location>
</feature>
<dbReference type="PROSITE" id="PS00781">
    <property type="entry name" value="PEPCASE_1"/>
    <property type="match status" value="1"/>
</dbReference>
<feature type="region of interest" description="Disordered" evidence="3">
    <location>
        <begin position="148"/>
        <end position="186"/>
    </location>
</feature>
<dbReference type="AlphaFoldDB" id="A0A0D2WNV1"/>
<dbReference type="PANTHER" id="PTHR30523:SF6">
    <property type="entry name" value="PHOSPHOENOLPYRUVATE CARBOXYLASE"/>
    <property type="match status" value="1"/>
</dbReference>
<dbReference type="PRINTS" id="PR00150">
    <property type="entry name" value="PEPCARBXLASE"/>
</dbReference>
<evidence type="ECO:0000313" key="5">
    <source>
        <dbReference type="Proteomes" id="UP000008743"/>
    </source>
</evidence>
<feature type="region of interest" description="Disordered" evidence="3">
    <location>
        <begin position="37"/>
        <end position="64"/>
    </location>
</feature>
<keyword evidence="5" id="KW-1185">Reference proteome</keyword>
<proteinExistence type="predicted"/>
<name>A0A0D2WNV1_CAPO3</name>
<dbReference type="InParanoid" id="A0A0D2WNV1"/>
<keyword evidence="4" id="KW-0670">Pyruvate</keyword>
<dbReference type="PANTHER" id="PTHR30523">
    <property type="entry name" value="PHOSPHOENOLPYRUVATE CARBOXYLASE"/>
    <property type="match status" value="1"/>
</dbReference>
<dbReference type="STRING" id="595528.A0A0D2WNV1"/>
<feature type="region of interest" description="Disordered" evidence="3">
    <location>
        <begin position="455"/>
        <end position="482"/>
    </location>
</feature>
<protein>
    <submittedName>
        <fullName evidence="4">Phosphoenolpyruvate carboxylase 2</fullName>
    </submittedName>
</protein>
<organism evidence="4 5">
    <name type="scientific">Capsaspora owczarzaki (strain ATCC 30864)</name>
    <dbReference type="NCBI Taxonomy" id="595528"/>
    <lineage>
        <taxon>Eukaryota</taxon>
        <taxon>Filasterea</taxon>
        <taxon>Capsaspora</taxon>
    </lineage>
</organism>
<dbReference type="InterPro" id="IPR018129">
    <property type="entry name" value="PEP_COase_Lys_AS"/>
</dbReference>
<dbReference type="EMBL" id="KE346363">
    <property type="protein sequence ID" value="KJE92138.1"/>
    <property type="molecule type" value="Genomic_DNA"/>
</dbReference>